<keyword evidence="2" id="KW-0812">Transmembrane</keyword>
<dbReference type="Gene3D" id="1.10.510.10">
    <property type="entry name" value="Transferase(Phosphotransferase) domain 1"/>
    <property type="match status" value="1"/>
</dbReference>
<dbReference type="Pfam" id="PF03544">
    <property type="entry name" value="TonB_C"/>
    <property type="match status" value="1"/>
</dbReference>
<dbReference type="SUPFAM" id="SSF56112">
    <property type="entry name" value="Protein kinase-like (PK-like)"/>
    <property type="match status" value="1"/>
</dbReference>
<feature type="domain" description="TonB C-terminal" evidence="7">
    <location>
        <begin position="799"/>
        <end position="890"/>
    </location>
</feature>
<dbReference type="EMBL" id="JACHIA010000009">
    <property type="protein sequence ID" value="MBB6071586.1"/>
    <property type="molecule type" value="Genomic_DNA"/>
</dbReference>
<name>A0A841H0V4_9BACT</name>
<comment type="subcellular location">
    <subcellularLocation>
        <location evidence="1">Membrane</location>
        <topology evidence="1">Single-pass membrane protein</topology>
    </subcellularLocation>
</comment>
<evidence type="ECO:0000256" key="3">
    <source>
        <dbReference type="ARBA" id="ARBA00022989"/>
    </source>
</evidence>
<dbReference type="InterPro" id="IPR006260">
    <property type="entry name" value="TonB/TolA_C"/>
</dbReference>
<gene>
    <name evidence="8" type="ORF">HNQ61_003214</name>
</gene>
<dbReference type="InterPro" id="IPR000719">
    <property type="entry name" value="Prot_kinase_dom"/>
</dbReference>
<feature type="domain" description="Protein kinase" evidence="6">
    <location>
        <begin position="1"/>
        <end position="187"/>
    </location>
</feature>
<dbReference type="GO" id="GO:0004674">
    <property type="term" value="F:protein serine/threonine kinase activity"/>
    <property type="evidence" value="ECO:0007669"/>
    <property type="project" value="TreeGrafter"/>
</dbReference>
<dbReference type="GO" id="GO:0055085">
    <property type="term" value="P:transmembrane transport"/>
    <property type="evidence" value="ECO:0007669"/>
    <property type="project" value="InterPro"/>
</dbReference>
<dbReference type="InterPro" id="IPR051681">
    <property type="entry name" value="Ser/Thr_Kinases-Pseudokinases"/>
</dbReference>
<feature type="compositionally biased region" description="Basic and acidic residues" evidence="5">
    <location>
        <begin position="705"/>
        <end position="724"/>
    </location>
</feature>
<evidence type="ECO:0000259" key="7">
    <source>
        <dbReference type="PROSITE" id="PS52015"/>
    </source>
</evidence>
<dbReference type="GO" id="GO:0016020">
    <property type="term" value="C:membrane"/>
    <property type="evidence" value="ECO:0007669"/>
    <property type="project" value="UniProtKB-SubCell"/>
</dbReference>
<dbReference type="InterPro" id="IPR037682">
    <property type="entry name" value="TonB_C"/>
</dbReference>
<protein>
    <submittedName>
        <fullName evidence="8">TonB family protein</fullName>
    </submittedName>
</protein>
<dbReference type="Gene3D" id="3.30.1150.10">
    <property type="match status" value="1"/>
</dbReference>
<dbReference type="PROSITE" id="PS52015">
    <property type="entry name" value="TONB_CTD"/>
    <property type="match status" value="1"/>
</dbReference>
<dbReference type="PANTHER" id="PTHR44329">
    <property type="entry name" value="SERINE/THREONINE-PROTEIN KINASE TNNI3K-RELATED"/>
    <property type="match status" value="1"/>
</dbReference>
<dbReference type="PROSITE" id="PS50011">
    <property type="entry name" value="PROTEIN_KINASE_DOM"/>
    <property type="match status" value="1"/>
</dbReference>
<reference evidence="8 9" key="1">
    <citation type="submission" date="2020-08" db="EMBL/GenBank/DDBJ databases">
        <title>Genomic Encyclopedia of Type Strains, Phase IV (KMG-IV): sequencing the most valuable type-strain genomes for metagenomic binning, comparative biology and taxonomic classification.</title>
        <authorList>
            <person name="Goeker M."/>
        </authorList>
    </citation>
    <scope>NUCLEOTIDE SEQUENCE [LARGE SCALE GENOMIC DNA]</scope>
    <source>
        <strain evidence="8 9">DSM 29007</strain>
    </source>
</reference>
<evidence type="ECO:0000256" key="5">
    <source>
        <dbReference type="SAM" id="MobiDB-lite"/>
    </source>
</evidence>
<evidence type="ECO:0000256" key="1">
    <source>
        <dbReference type="ARBA" id="ARBA00004167"/>
    </source>
</evidence>
<sequence length="890" mass="89342">MQYAAADIGPGGTLAALLAQRGAPPLPLALRIVEEAAAGLAMAHIAGAVHGDVHPGMLWLARNEGKLRVVLVGLGIHPGTTTPGRSTARYCAPERLRRSPGLSPAADVFSLGVMAYEVLAGLPADWTATLLAMAKGGAPSIVSPSIGRPGIEAHVADAILCALSADPAHRWATAGEFAAALAPSAFAPDIVPAQPAVVTADREIAPADEARAAALPRIHLPVPIVTAPRDAAPVDDAQDTGAGSSSAPVPNPDASILAIMDAALAVAAPSVEDDPPATAEPPVGSAYDELPAAAEPSIASIPDAEPAAVEPLIDIPDAEPAAAGPPIASIPDVEPVTAESPIDIPDAEPAAAEPSIAPIASEVPGTAEPQIVLFGELAPQAEKPSIVLVEDDEPAVAASASAESVPEAPPAADVLVAAVPETAPPVAPPAVAAASIAATPAVASAPAPVQPARAHKLTASRTDLADSLYIPPTFGQARTLSVPVSAPAEPVTAAAPPTAEVHAPVPAPALARPIIEARAASVSPSVPDVSEIVLAPAPASAEWSKTSVDDGFAAQAVAADQEQAALDETAPVAPATIIALPFTAEATEMAASDEVEPGPIAVLPMRKSGLSRLGAQPRKSRAGLVAASIAVVVLAGGAMASRAVLVGSPRTPAATQRIASTAAATLSASPSAAQPADPDTDSAITALATVDPATPLTAAEQKRLADEARKQDQLRRDQQRRVDSLRAVQSAARNQPVTAPAVLAAAPAPVVERPAPVVEQRAAVSATAAPAAAPPPAPAPARVDASRVYSASEVDQRPTLRNRADLQRAILRSYPSALENSGIAGAAVVQFVVMPDGRVDRGSIRVVEVSHTAFRLAASAAIAAARFEPARVDGQAVKSEVSVPLTWNPE</sequence>
<evidence type="ECO:0000256" key="4">
    <source>
        <dbReference type="ARBA" id="ARBA00023136"/>
    </source>
</evidence>
<dbReference type="AlphaFoldDB" id="A0A841H0V4"/>
<dbReference type="GO" id="GO:0005524">
    <property type="term" value="F:ATP binding"/>
    <property type="evidence" value="ECO:0007669"/>
    <property type="project" value="InterPro"/>
</dbReference>
<accession>A0A841H0V4</accession>
<dbReference type="PANTHER" id="PTHR44329:SF291">
    <property type="entry name" value="PROTEIN KINASE DOMAIN-CONTAINING PROTEIN"/>
    <property type="match status" value="1"/>
</dbReference>
<feature type="region of interest" description="Disordered" evidence="5">
    <location>
        <begin position="705"/>
        <end position="733"/>
    </location>
</feature>
<keyword evidence="9" id="KW-1185">Reference proteome</keyword>
<keyword evidence="3" id="KW-1133">Transmembrane helix</keyword>
<feature type="region of interest" description="Disordered" evidence="5">
    <location>
        <begin position="232"/>
        <end position="252"/>
    </location>
</feature>
<organism evidence="8 9">
    <name type="scientific">Longimicrobium terrae</name>
    <dbReference type="NCBI Taxonomy" id="1639882"/>
    <lineage>
        <taxon>Bacteria</taxon>
        <taxon>Pseudomonadati</taxon>
        <taxon>Gemmatimonadota</taxon>
        <taxon>Longimicrobiia</taxon>
        <taxon>Longimicrobiales</taxon>
        <taxon>Longimicrobiaceae</taxon>
        <taxon>Longimicrobium</taxon>
    </lineage>
</organism>
<keyword evidence="4" id="KW-0472">Membrane</keyword>
<evidence type="ECO:0000259" key="6">
    <source>
        <dbReference type="PROSITE" id="PS50011"/>
    </source>
</evidence>
<dbReference type="NCBIfam" id="TIGR01352">
    <property type="entry name" value="tonB_Cterm"/>
    <property type="match status" value="1"/>
</dbReference>
<comment type="caution">
    <text evidence="8">The sequence shown here is derived from an EMBL/GenBank/DDBJ whole genome shotgun (WGS) entry which is preliminary data.</text>
</comment>
<dbReference type="SMART" id="SM00220">
    <property type="entry name" value="S_TKc"/>
    <property type="match status" value="1"/>
</dbReference>
<evidence type="ECO:0000256" key="2">
    <source>
        <dbReference type="ARBA" id="ARBA00022692"/>
    </source>
</evidence>
<evidence type="ECO:0000313" key="8">
    <source>
        <dbReference type="EMBL" id="MBB6071586.1"/>
    </source>
</evidence>
<dbReference type="Proteomes" id="UP000582837">
    <property type="component" value="Unassembled WGS sequence"/>
</dbReference>
<dbReference type="Pfam" id="PF00069">
    <property type="entry name" value="Pkinase"/>
    <property type="match status" value="1"/>
</dbReference>
<evidence type="ECO:0000313" key="9">
    <source>
        <dbReference type="Proteomes" id="UP000582837"/>
    </source>
</evidence>
<dbReference type="InterPro" id="IPR011009">
    <property type="entry name" value="Kinase-like_dom_sf"/>
</dbReference>
<proteinExistence type="predicted"/>
<dbReference type="SUPFAM" id="SSF74653">
    <property type="entry name" value="TolA/TonB C-terminal domain"/>
    <property type="match status" value="1"/>
</dbReference>